<dbReference type="InterPro" id="IPR010987">
    <property type="entry name" value="Glutathione-S-Trfase_C-like"/>
</dbReference>
<dbReference type="PROSITE" id="PS50404">
    <property type="entry name" value="GST_NTER"/>
    <property type="match status" value="1"/>
</dbReference>
<evidence type="ECO:0000313" key="7">
    <source>
        <dbReference type="Proteomes" id="UP000437862"/>
    </source>
</evidence>
<evidence type="ECO:0000313" key="6">
    <source>
        <dbReference type="Proteomes" id="UP000315112"/>
    </source>
</evidence>
<dbReference type="SFLD" id="SFLDG01151">
    <property type="entry name" value="Main.2:_Nu-like"/>
    <property type="match status" value="1"/>
</dbReference>
<dbReference type="SUPFAM" id="SSF52833">
    <property type="entry name" value="Thioredoxin-like"/>
    <property type="match status" value="1"/>
</dbReference>
<dbReference type="PROSITE" id="PS50405">
    <property type="entry name" value="GST_CTER"/>
    <property type="match status" value="1"/>
</dbReference>
<dbReference type="InterPro" id="IPR036282">
    <property type="entry name" value="Glutathione-S-Trfase_C_sf"/>
</dbReference>
<dbReference type="Gene3D" id="3.40.30.10">
    <property type="entry name" value="Glutaredoxin"/>
    <property type="match status" value="1"/>
</dbReference>
<dbReference type="PANTHER" id="PTHR44051">
    <property type="entry name" value="GLUTATHIONE S-TRANSFERASE-RELATED"/>
    <property type="match status" value="1"/>
</dbReference>
<dbReference type="InterPro" id="IPR036249">
    <property type="entry name" value="Thioredoxin-like_sf"/>
</dbReference>
<evidence type="ECO:0000259" key="2">
    <source>
        <dbReference type="PROSITE" id="PS50404"/>
    </source>
</evidence>
<dbReference type="Proteomes" id="UP000437862">
    <property type="component" value="Chromosome"/>
</dbReference>
<reference evidence="5 6" key="1">
    <citation type="journal article" date="2015" name="Stand. Genomic Sci.">
        <title>Genomic Encyclopedia of Bacterial and Archaeal Type Strains, Phase III: the genomes of soil and plant-associated and newly described type strains.</title>
        <authorList>
            <person name="Whitman W.B."/>
            <person name="Woyke T."/>
            <person name="Klenk H.P."/>
            <person name="Zhou Y."/>
            <person name="Lilburn T.G."/>
            <person name="Beck B.J."/>
            <person name="De Vos P."/>
            <person name="Vandamme P."/>
            <person name="Eisen J.A."/>
            <person name="Garrity G."/>
            <person name="Hugenholtz P."/>
            <person name="Kyrpides N.C."/>
        </authorList>
    </citation>
    <scope>NUCLEOTIDE SEQUENCE [LARGE SCALE GENOMIC DNA]</scope>
    <source>
        <strain evidence="5 6">CGMCC 1.10685</strain>
    </source>
</reference>
<gene>
    <name evidence="4" type="ORF">GO485_09030</name>
    <name evidence="5" type="ORF">IP92_02597</name>
</gene>
<dbReference type="RefSeq" id="WP_145875424.1">
    <property type="nucleotide sequence ID" value="NZ_CP046904.1"/>
</dbReference>
<evidence type="ECO:0000313" key="5">
    <source>
        <dbReference type="EMBL" id="TWI47537.1"/>
    </source>
</evidence>
<dbReference type="CDD" id="cd03048">
    <property type="entry name" value="GST_N_Ure2p_like"/>
    <property type="match status" value="1"/>
</dbReference>
<evidence type="ECO:0000313" key="4">
    <source>
        <dbReference type="EMBL" id="QGZ39174.1"/>
    </source>
</evidence>
<sequence>MITLHTWTTPNGRKPVIMMEELGEPYRIAPVDITKGEQFQPAFLQLSPNNKIPALVDDTADGGPLTLFESGAILTYLADKHGKLLASAGPARWQALQWLHWQIGGLGPMLGQLGFFSKQDDALGKQHFREEAVRLLAVLDKQLAASPYLAGGEYTIADIAAYTWTVAAHEKLRAVLGEELDSKSHVQAWLERVGARPAVRKGMAWQVAGA</sequence>
<reference evidence="4 7" key="3">
    <citation type="submission" date="2019-12" db="EMBL/GenBank/DDBJ databases">
        <title>Draft Genome Sequences of Six Type Strains of the Genus Massilia.</title>
        <authorList>
            <person name="Miess H."/>
            <person name="Frediansyah A."/>
            <person name="Goeker M."/>
            <person name="Gross H."/>
        </authorList>
    </citation>
    <scope>NUCLEOTIDE SEQUENCE [LARGE SCALE GENOMIC DNA]</scope>
    <source>
        <strain evidence="4 7">DSM 26639</strain>
    </source>
</reference>
<dbReference type="CDD" id="cd03178">
    <property type="entry name" value="GST_C_Ure2p_like"/>
    <property type="match status" value="1"/>
</dbReference>
<dbReference type="InterPro" id="IPR040079">
    <property type="entry name" value="Glutathione_S-Trfase"/>
</dbReference>
<proteinExistence type="inferred from homology"/>
<evidence type="ECO:0000256" key="1">
    <source>
        <dbReference type="RuleBase" id="RU003494"/>
    </source>
</evidence>
<feature type="domain" description="GST C-terminal" evidence="3">
    <location>
        <begin position="88"/>
        <end position="210"/>
    </location>
</feature>
<dbReference type="Pfam" id="PF02798">
    <property type="entry name" value="GST_N"/>
    <property type="match status" value="1"/>
</dbReference>
<organism evidence="5 6">
    <name type="scientific">Pseudoduganella flava</name>
    <dbReference type="NCBI Taxonomy" id="871742"/>
    <lineage>
        <taxon>Bacteria</taxon>
        <taxon>Pseudomonadati</taxon>
        <taxon>Pseudomonadota</taxon>
        <taxon>Betaproteobacteria</taxon>
        <taxon>Burkholderiales</taxon>
        <taxon>Oxalobacteraceae</taxon>
        <taxon>Telluria group</taxon>
        <taxon>Pseudoduganella</taxon>
    </lineage>
</organism>
<dbReference type="SFLD" id="SFLDS00019">
    <property type="entry name" value="Glutathione_Transferase_(cytos"/>
    <property type="match status" value="1"/>
</dbReference>
<dbReference type="InterPro" id="IPR004045">
    <property type="entry name" value="Glutathione_S-Trfase_N"/>
</dbReference>
<dbReference type="InterPro" id="IPR004046">
    <property type="entry name" value="GST_C"/>
</dbReference>
<dbReference type="OrthoDB" id="81087at2"/>
<reference evidence="5" key="2">
    <citation type="submission" date="2019-07" db="EMBL/GenBank/DDBJ databases">
        <authorList>
            <person name="Whitman W."/>
            <person name="Huntemann M."/>
            <person name="Clum A."/>
            <person name="Pillay M."/>
            <person name="Palaniappan K."/>
            <person name="Varghese N."/>
            <person name="Mikhailova N."/>
            <person name="Stamatis D."/>
            <person name="Reddy T."/>
            <person name="Daum C."/>
            <person name="Shapiro N."/>
            <person name="Ivanova N."/>
            <person name="Kyrpides N."/>
            <person name="Woyke T."/>
        </authorList>
    </citation>
    <scope>NUCLEOTIDE SEQUENCE</scope>
    <source>
        <strain evidence="5">CGMCC 1.10685</strain>
    </source>
</reference>
<dbReference type="PANTHER" id="PTHR44051:SF19">
    <property type="entry name" value="DISULFIDE-BOND OXIDOREDUCTASE YFCG"/>
    <property type="match status" value="1"/>
</dbReference>
<dbReference type="Proteomes" id="UP000315112">
    <property type="component" value="Unassembled WGS sequence"/>
</dbReference>
<dbReference type="Gene3D" id="1.20.1050.10">
    <property type="match status" value="1"/>
</dbReference>
<dbReference type="SUPFAM" id="SSF47616">
    <property type="entry name" value="GST C-terminal domain-like"/>
    <property type="match status" value="1"/>
</dbReference>
<accession>A0A562PSW1</accession>
<comment type="similarity">
    <text evidence="1">Belongs to the GST superfamily.</text>
</comment>
<name>A0A562PSW1_9BURK</name>
<dbReference type="EMBL" id="CP046904">
    <property type="protein sequence ID" value="QGZ39174.1"/>
    <property type="molecule type" value="Genomic_DNA"/>
</dbReference>
<feature type="domain" description="GST N-terminal" evidence="2">
    <location>
        <begin position="1"/>
        <end position="85"/>
    </location>
</feature>
<protein>
    <submittedName>
        <fullName evidence="5">GST-like protein</fullName>
    </submittedName>
    <submittedName>
        <fullName evidence="4">Glutathione S-transferase family protein</fullName>
    </submittedName>
</protein>
<dbReference type="EMBL" id="VLKW01000004">
    <property type="protein sequence ID" value="TWI47537.1"/>
    <property type="molecule type" value="Genomic_DNA"/>
</dbReference>
<dbReference type="AlphaFoldDB" id="A0A562PSW1"/>
<dbReference type="SFLD" id="SFLDG00358">
    <property type="entry name" value="Main_(cytGST)"/>
    <property type="match status" value="1"/>
</dbReference>
<dbReference type="Pfam" id="PF00043">
    <property type="entry name" value="GST_C"/>
    <property type="match status" value="1"/>
</dbReference>
<keyword evidence="7" id="KW-1185">Reference proteome</keyword>
<evidence type="ECO:0000259" key="3">
    <source>
        <dbReference type="PROSITE" id="PS50405"/>
    </source>
</evidence>